<reference evidence="2" key="1">
    <citation type="journal article" date="2021" name="Nat. Commun.">
        <title>Genetic determinants of endophytism in the Arabidopsis root mycobiome.</title>
        <authorList>
            <person name="Mesny F."/>
            <person name="Miyauchi S."/>
            <person name="Thiergart T."/>
            <person name="Pickel B."/>
            <person name="Atanasova L."/>
            <person name="Karlsson M."/>
            <person name="Huettel B."/>
            <person name="Barry K.W."/>
            <person name="Haridas S."/>
            <person name="Chen C."/>
            <person name="Bauer D."/>
            <person name="Andreopoulos W."/>
            <person name="Pangilinan J."/>
            <person name="LaButti K."/>
            <person name="Riley R."/>
            <person name="Lipzen A."/>
            <person name="Clum A."/>
            <person name="Drula E."/>
            <person name="Henrissat B."/>
            <person name="Kohler A."/>
            <person name="Grigoriev I.V."/>
            <person name="Martin F.M."/>
            <person name="Hacquard S."/>
        </authorList>
    </citation>
    <scope>NUCLEOTIDE SEQUENCE</scope>
    <source>
        <strain evidence="2">MPI-SDFR-AT-0073</strain>
    </source>
</reference>
<evidence type="ECO:0000313" key="3">
    <source>
        <dbReference type="Proteomes" id="UP000758603"/>
    </source>
</evidence>
<dbReference type="RefSeq" id="XP_045956257.1">
    <property type="nucleotide sequence ID" value="XM_046103293.1"/>
</dbReference>
<evidence type="ECO:0000256" key="1">
    <source>
        <dbReference type="SAM" id="Phobius"/>
    </source>
</evidence>
<keyword evidence="1" id="KW-0812">Transmembrane</keyword>
<keyword evidence="3" id="KW-1185">Reference proteome</keyword>
<organism evidence="2 3">
    <name type="scientific">Truncatella angustata</name>
    <dbReference type="NCBI Taxonomy" id="152316"/>
    <lineage>
        <taxon>Eukaryota</taxon>
        <taxon>Fungi</taxon>
        <taxon>Dikarya</taxon>
        <taxon>Ascomycota</taxon>
        <taxon>Pezizomycotina</taxon>
        <taxon>Sordariomycetes</taxon>
        <taxon>Xylariomycetidae</taxon>
        <taxon>Amphisphaeriales</taxon>
        <taxon>Sporocadaceae</taxon>
        <taxon>Truncatella</taxon>
    </lineage>
</organism>
<gene>
    <name evidence="2" type="ORF">BKA67DRAFT_572595</name>
</gene>
<dbReference type="OrthoDB" id="5430750at2759"/>
<dbReference type="EMBL" id="JAGPXC010000006">
    <property type="protein sequence ID" value="KAH6651979.1"/>
    <property type="molecule type" value="Genomic_DNA"/>
</dbReference>
<keyword evidence="1" id="KW-0472">Membrane</keyword>
<protein>
    <submittedName>
        <fullName evidence="2">Uncharacterized protein</fullName>
    </submittedName>
</protein>
<dbReference type="Proteomes" id="UP000758603">
    <property type="component" value="Unassembled WGS sequence"/>
</dbReference>
<name>A0A9P8UH32_9PEZI</name>
<accession>A0A9P8UH32</accession>
<proteinExistence type="predicted"/>
<feature type="transmembrane region" description="Helical" evidence="1">
    <location>
        <begin position="1249"/>
        <end position="1268"/>
    </location>
</feature>
<feature type="transmembrane region" description="Helical" evidence="1">
    <location>
        <begin position="1280"/>
        <end position="1300"/>
    </location>
</feature>
<evidence type="ECO:0000313" key="2">
    <source>
        <dbReference type="EMBL" id="KAH6651979.1"/>
    </source>
</evidence>
<keyword evidence="1" id="KW-1133">Transmembrane helix</keyword>
<sequence length="1326" mass="149826">MANMFEDKLNRPHQLEWLADLHKSQCFTTSATTNPAISSDLGVDGFTASLTSHGMLLQITAPDPHCGLVFVRGRFANNAGSILARAQGSIYRQSKDLFGARLASAKLDEDVQYGEKKAQGWVNFRWPYVQYELRKKNPSLDRTIGLYEQITFIRNGVIFQAIRLKWGRENSISDNGDDGEDTSNMITINLQTGGRVRFGCPCSATQPHTADSFEIKVGHTQSKTLRCESSKYEKQLETQLFVNGILDDFAGQRPRTIETVEAADITTIHSVEVSIGQPTYIVSALALRNKGDDCLSTLDVAFSDIEDYLGVCSGSIRMTDRLWTGLCSPNYEDGEAVELCAVGRCVEQILGVAALPHYMDSSRAYGGREHMQGTQMTSGVYRGSGIALVQTIMTPQFVDVQSAFFQIRFLVKAHNFISTRYLGKDLLETEMPIHEIKEYYLNKIRYVLGGAIHWLVNTDFKSSRLLLGISAKENDESKSIPPPRLTECEHDRADASFDRDYNRSCYATIAVWYVMKHCGAAVSETFKTKVLIPKLALAYQSVQSRAIRDQDSTSKNDILQWYHMSTLFLICSQALAVSPNGLPVDPFGMAGVKREDLLHTQQRFQKYASRLKGNKGKYYSPRHEELDRIVLLGEELDLQSIGDNIAAAAAIAQIKSRADQTRARLEARTRTGRFNQGPTARNARYEPLNSPWELLCTNHELYLRTAPKSSTESARNRVFQFMTSDYSFMASWDRSDGDMVAKWWDFEPSAIVCATILDLKTEGKLPSADMIVKRHENRMMPVEIITENTMKFFRNTNDLEMPFDWTIFKPRNEFHSHWWTHSLDDTPEVYEVKQTKNVDEQKNIIHYLQDRDRDNTIIEDSVYSEMNINTKIKPKDLLALSCFDLCHTDQADLLLRDITSLANPSNPQVEAHYQTMILKLRDSLVDLDVKHRILFASKVTPALVGATLYLWHPQALSAFDDYFGPNSRFMDSREGMSWTTSINISHWLISEGSIDSIWENSFHEGRNYGNFPPDTIPVIAELQKECILEERSSLLVFTGDSLGHLWICSMWSSLVEPDALRAVVAGDIRRVQQIFIHQQSTGRCLVFLILLGHICENLAVEYERILKRLGLVVGLGEEVLLRGIDWASTQTLERLKKMLWGLEALRAFDERLSASIHQIERATEALGRSAAKESSNQVTDLLHEYQQTLDEFTRRFDMLSDVDLRTKLKIKQVISLRDGISTVTNVADSRAALETARITVNQGKNIRTLTYITVAYLPVGFVTGLFSVSHAPFMDSAGNLAFALLMTITILVTYMIALFLQNVIDQWPNVSWQKRKPSNGVGFVGV</sequence>
<dbReference type="GeneID" id="70132185"/>
<dbReference type="Gene3D" id="1.20.58.340">
    <property type="entry name" value="Magnesium transport protein CorA, transmembrane region"/>
    <property type="match status" value="1"/>
</dbReference>
<comment type="caution">
    <text evidence="2">The sequence shown here is derived from an EMBL/GenBank/DDBJ whole genome shotgun (WGS) entry which is preliminary data.</text>
</comment>